<dbReference type="AlphaFoldDB" id="A0A329SWX4"/>
<feature type="domain" description="RNase H type-1" evidence="2">
    <location>
        <begin position="254"/>
        <end position="374"/>
    </location>
</feature>
<dbReference type="Gene3D" id="3.30.70.270">
    <property type="match status" value="1"/>
</dbReference>
<proteinExistence type="predicted"/>
<dbReference type="InterPro" id="IPR036397">
    <property type="entry name" value="RNaseH_sf"/>
</dbReference>
<evidence type="ECO:0000259" key="2">
    <source>
        <dbReference type="Pfam" id="PF13456"/>
    </source>
</evidence>
<keyword evidence="4" id="KW-1185">Reference proteome</keyword>
<dbReference type="EMBL" id="MJFZ01000036">
    <property type="protein sequence ID" value="RAW41115.1"/>
    <property type="molecule type" value="Genomic_DNA"/>
</dbReference>
<name>A0A329SWX4_9STRA</name>
<dbReference type="PANTHER" id="PTHR37984:SF5">
    <property type="entry name" value="PROTEIN NYNRIN-LIKE"/>
    <property type="match status" value="1"/>
</dbReference>
<dbReference type="Gene3D" id="3.10.10.10">
    <property type="entry name" value="HIV Type 1 Reverse Transcriptase, subunit A, domain 1"/>
    <property type="match status" value="1"/>
</dbReference>
<dbReference type="GO" id="GO:0004523">
    <property type="term" value="F:RNA-DNA hybrid ribonuclease activity"/>
    <property type="evidence" value="ECO:0007669"/>
    <property type="project" value="InterPro"/>
</dbReference>
<dbReference type="Gene3D" id="3.30.420.10">
    <property type="entry name" value="Ribonuclease H-like superfamily/Ribonuclease H"/>
    <property type="match status" value="1"/>
</dbReference>
<dbReference type="InterPro" id="IPR050951">
    <property type="entry name" value="Retrovirus_Pol_polyprotein"/>
</dbReference>
<dbReference type="Pfam" id="PF13456">
    <property type="entry name" value="RVT_3"/>
    <property type="match status" value="1"/>
</dbReference>
<comment type="caution">
    <text evidence="3">The sequence shown here is derived from an EMBL/GenBank/DDBJ whole genome shotgun (WGS) entry which is preliminary data.</text>
</comment>
<dbReference type="SUPFAM" id="SSF56672">
    <property type="entry name" value="DNA/RNA polymerases"/>
    <property type="match status" value="1"/>
</dbReference>
<evidence type="ECO:0000313" key="4">
    <source>
        <dbReference type="Proteomes" id="UP000251314"/>
    </source>
</evidence>
<gene>
    <name evidence="3" type="ORF">PC110_g2704</name>
</gene>
<dbReference type="InterPro" id="IPR043502">
    <property type="entry name" value="DNA/RNA_pol_sf"/>
</dbReference>
<dbReference type="InterPro" id="IPR002156">
    <property type="entry name" value="RNaseH_domain"/>
</dbReference>
<accession>A0A329SWX4</accession>
<evidence type="ECO:0000313" key="3">
    <source>
        <dbReference type="EMBL" id="RAW41115.1"/>
    </source>
</evidence>
<organism evidence="3 4">
    <name type="scientific">Phytophthora cactorum</name>
    <dbReference type="NCBI Taxonomy" id="29920"/>
    <lineage>
        <taxon>Eukaryota</taxon>
        <taxon>Sar</taxon>
        <taxon>Stramenopiles</taxon>
        <taxon>Oomycota</taxon>
        <taxon>Peronosporomycetes</taxon>
        <taxon>Peronosporales</taxon>
        <taxon>Peronosporaceae</taxon>
        <taxon>Phytophthora</taxon>
    </lineage>
</organism>
<dbReference type="InterPro" id="IPR043128">
    <property type="entry name" value="Rev_trsase/Diguanyl_cyclase"/>
</dbReference>
<dbReference type="OrthoDB" id="126704at2759"/>
<reference evidence="3 4" key="1">
    <citation type="submission" date="2018-01" db="EMBL/GenBank/DDBJ databases">
        <title>Draft genome of the strawberry crown rot pathogen Phytophthora cactorum.</title>
        <authorList>
            <person name="Armitage A.D."/>
            <person name="Lysoe E."/>
            <person name="Nellist C.F."/>
            <person name="Harrison R.J."/>
            <person name="Brurberg M.B."/>
        </authorList>
    </citation>
    <scope>NUCLEOTIDE SEQUENCE [LARGE SCALE GENOMIC DNA]</scope>
    <source>
        <strain evidence="3 4">10300</strain>
    </source>
</reference>
<dbReference type="PANTHER" id="PTHR37984">
    <property type="entry name" value="PROTEIN CBG26694"/>
    <property type="match status" value="1"/>
</dbReference>
<protein>
    <recommendedName>
        <fullName evidence="2">RNase H type-1 domain-containing protein</fullName>
    </recommendedName>
</protein>
<dbReference type="VEuPathDB" id="FungiDB:PC110_g2704"/>
<sequence>MKGNSKELSLEPAVYIHEGSEVMAQLRDQLVLLPELQALSPKCDIEEANVGEPAPARGVECILYVGDAEPVAQRPSSNAPHLAIKVYELLKKLLETGLFEHSESPWASPIVIVLKKNGVDIQMCIDYRIVNGFIKPSNYPLRLIDDLLIGFERSMWFMSLDMASGFWAWILQSKTADGRCIPWGVTLPHYDLDVWKVKRGEDGLAAIMGAGITPREHLAEIAEKLLPSKGRVKAPPVVSVEMLDASYEGVVLSFDGAAETSTRKGSCRCFLWKLPGWSILEAQGFILEDVTVNDSEYYELLKGMSMALAQEVEELAVVGDSRIGIQQTQGLINYHQPNLQRRLAECESLKAKFKSLKLVHVKREFYQSADYLTSKTLSLGESWTVQDTREQKHLEQGSSIPEKLIRSPGVDSKQFSADTESVHRGVAESKCQGEGTMSRVKSAPLPLAAKVLAVVSRQGAPVNGQPDEPLDPLAYQAE</sequence>
<dbReference type="GO" id="GO:0003676">
    <property type="term" value="F:nucleic acid binding"/>
    <property type="evidence" value="ECO:0007669"/>
    <property type="project" value="InterPro"/>
</dbReference>
<feature type="region of interest" description="Disordered" evidence="1">
    <location>
        <begin position="392"/>
        <end position="438"/>
    </location>
</feature>
<evidence type="ECO:0000256" key="1">
    <source>
        <dbReference type="SAM" id="MobiDB-lite"/>
    </source>
</evidence>
<dbReference type="Proteomes" id="UP000251314">
    <property type="component" value="Unassembled WGS sequence"/>
</dbReference>